<comment type="subcellular location">
    <subcellularLocation>
        <location evidence="1">Cell membrane</location>
        <topology evidence="1">Multi-pass membrane protein</topology>
    </subcellularLocation>
</comment>
<feature type="transmembrane region" description="Helical" evidence="7">
    <location>
        <begin position="38"/>
        <end position="56"/>
    </location>
</feature>
<dbReference type="AlphaFoldDB" id="A0A8J6I206"/>
<dbReference type="Pfam" id="PF00953">
    <property type="entry name" value="Glycos_transf_4"/>
    <property type="match status" value="1"/>
</dbReference>
<evidence type="ECO:0000256" key="2">
    <source>
        <dbReference type="ARBA" id="ARBA00022475"/>
    </source>
</evidence>
<dbReference type="GO" id="GO:0071555">
    <property type="term" value="P:cell wall organization"/>
    <property type="evidence" value="ECO:0007669"/>
    <property type="project" value="TreeGrafter"/>
</dbReference>
<dbReference type="GO" id="GO:0005886">
    <property type="term" value="C:plasma membrane"/>
    <property type="evidence" value="ECO:0007669"/>
    <property type="project" value="UniProtKB-SubCell"/>
</dbReference>
<feature type="transmembrane region" description="Helical" evidence="7">
    <location>
        <begin position="117"/>
        <end position="140"/>
    </location>
</feature>
<evidence type="ECO:0000313" key="9">
    <source>
        <dbReference type="Proteomes" id="UP000657177"/>
    </source>
</evidence>
<dbReference type="PANTHER" id="PTHR22926:SF3">
    <property type="entry name" value="UNDECAPRENYL-PHOSPHATE ALPHA-N-ACETYLGLUCOSAMINYL 1-PHOSPHATE TRANSFERASE"/>
    <property type="match status" value="1"/>
</dbReference>
<feature type="transmembrane region" description="Helical" evidence="7">
    <location>
        <begin position="246"/>
        <end position="266"/>
    </location>
</feature>
<accession>A0A8J6I206</accession>
<evidence type="ECO:0000256" key="4">
    <source>
        <dbReference type="ARBA" id="ARBA00022692"/>
    </source>
</evidence>
<keyword evidence="3" id="KW-0808">Transferase</keyword>
<evidence type="ECO:0000256" key="7">
    <source>
        <dbReference type="SAM" id="Phobius"/>
    </source>
</evidence>
<gene>
    <name evidence="8" type="ORF">G5B42_09665</name>
</gene>
<dbReference type="GO" id="GO:0044038">
    <property type="term" value="P:cell wall macromolecule biosynthetic process"/>
    <property type="evidence" value="ECO:0007669"/>
    <property type="project" value="TreeGrafter"/>
</dbReference>
<evidence type="ECO:0000256" key="5">
    <source>
        <dbReference type="ARBA" id="ARBA00022989"/>
    </source>
</evidence>
<keyword evidence="4 7" id="KW-0812">Transmembrane</keyword>
<dbReference type="PANTHER" id="PTHR22926">
    <property type="entry name" value="PHOSPHO-N-ACETYLMURAMOYL-PENTAPEPTIDE-TRANSFERASE"/>
    <property type="match status" value="1"/>
</dbReference>
<feature type="transmembrane region" description="Helical" evidence="7">
    <location>
        <begin position="6"/>
        <end position="26"/>
    </location>
</feature>
<proteinExistence type="predicted"/>
<dbReference type="Proteomes" id="UP000657177">
    <property type="component" value="Unassembled WGS sequence"/>
</dbReference>
<keyword evidence="6 7" id="KW-0472">Membrane</keyword>
<organism evidence="8 9">
    <name type="scientific">Capillibacterium thermochitinicola</name>
    <dbReference type="NCBI Taxonomy" id="2699427"/>
    <lineage>
        <taxon>Bacteria</taxon>
        <taxon>Bacillati</taxon>
        <taxon>Bacillota</taxon>
        <taxon>Capillibacterium</taxon>
    </lineage>
</organism>
<evidence type="ECO:0000313" key="8">
    <source>
        <dbReference type="EMBL" id="MBA2133798.1"/>
    </source>
</evidence>
<sequence length="285" mass="30947">MRLIFPMILGFLAVKVSLPHLARLLCKQGIIKENYRREPIPAALGLVFPLTLPLLFLVQLGLELFYGPAPGINRGAFFAFLFLTTGFGLLGLADDLLKNDAEKGFRQHLKALYEGELTSGGLKAIFGFAFSLVFGIGVWLTTGGSWWMVFPSVLVAALAPNIVNLFDLRPGRAAKVFLAAMVLLMVKSYLEKGLNSTLFLGAPVLGGVAAYLPSDLKGRAMLGDTGANFLGGILGGLVVLDGDPVFTGLTLVLFIFLQLLAEKISFTKFIEKNRFLKFLDEMGRD</sequence>
<feature type="transmembrane region" description="Helical" evidence="7">
    <location>
        <begin position="146"/>
        <end position="166"/>
    </location>
</feature>
<dbReference type="InterPro" id="IPR000715">
    <property type="entry name" value="Glycosyl_transferase_4"/>
</dbReference>
<dbReference type="GO" id="GO:0016780">
    <property type="term" value="F:phosphotransferase activity, for other substituted phosphate groups"/>
    <property type="evidence" value="ECO:0007669"/>
    <property type="project" value="InterPro"/>
</dbReference>
<comment type="caution">
    <text evidence="8">The sequence shown here is derived from an EMBL/GenBank/DDBJ whole genome shotgun (WGS) entry which is preliminary data.</text>
</comment>
<keyword evidence="5 7" id="KW-1133">Transmembrane helix</keyword>
<evidence type="ECO:0000256" key="1">
    <source>
        <dbReference type="ARBA" id="ARBA00004651"/>
    </source>
</evidence>
<evidence type="ECO:0000256" key="6">
    <source>
        <dbReference type="ARBA" id="ARBA00023136"/>
    </source>
</evidence>
<feature type="transmembrane region" description="Helical" evidence="7">
    <location>
        <begin position="196"/>
        <end position="213"/>
    </location>
</feature>
<keyword evidence="9" id="KW-1185">Reference proteome</keyword>
<feature type="transmembrane region" description="Helical" evidence="7">
    <location>
        <begin position="76"/>
        <end position="97"/>
    </location>
</feature>
<keyword evidence="2" id="KW-1003">Cell membrane</keyword>
<name>A0A8J6I206_9FIRM</name>
<evidence type="ECO:0000256" key="3">
    <source>
        <dbReference type="ARBA" id="ARBA00022679"/>
    </source>
</evidence>
<dbReference type="RefSeq" id="WP_181340267.1">
    <property type="nucleotide sequence ID" value="NZ_JAAKDE010000023.1"/>
</dbReference>
<protein>
    <recommendedName>
        <fullName evidence="10">UDP-N-acetylmuramyl pentapeptide phosphotransferase/UDP-N-acetylglucosamine-1-phosphate transferase</fullName>
    </recommendedName>
</protein>
<evidence type="ECO:0008006" key="10">
    <source>
        <dbReference type="Google" id="ProtNLM"/>
    </source>
</evidence>
<reference evidence="8" key="1">
    <citation type="submission" date="2020-06" db="EMBL/GenBank/DDBJ databases">
        <title>Novel chitinolytic bacterium.</title>
        <authorList>
            <person name="Ungkulpasvich U."/>
            <person name="Kosugi A."/>
            <person name="Uke A."/>
        </authorList>
    </citation>
    <scope>NUCLEOTIDE SEQUENCE</scope>
    <source>
        <strain evidence="8">UUS1-1</strain>
    </source>
</reference>
<dbReference type="EMBL" id="JAAKDE010000023">
    <property type="protein sequence ID" value="MBA2133798.1"/>
    <property type="molecule type" value="Genomic_DNA"/>
</dbReference>